<organism evidence="1 3">
    <name type="scientific">Medicago truncatula</name>
    <name type="common">Barrel medic</name>
    <name type="synonym">Medicago tribuloides</name>
    <dbReference type="NCBI Taxonomy" id="3880"/>
    <lineage>
        <taxon>Eukaryota</taxon>
        <taxon>Viridiplantae</taxon>
        <taxon>Streptophyta</taxon>
        <taxon>Embryophyta</taxon>
        <taxon>Tracheophyta</taxon>
        <taxon>Spermatophyta</taxon>
        <taxon>Magnoliopsida</taxon>
        <taxon>eudicotyledons</taxon>
        <taxon>Gunneridae</taxon>
        <taxon>Pentapetalae</taxon>
        <taxon>rosids</taxon>
        <taxon>fabids</taxon>
        <taxon>Fabales</taxon>
        <taxon>Fabaceae</taxon>
        <taxon>Papilionoideae</taxon>
        <taxon>50 kb inversion clade</taxon>
        <taxon>NPAAA clade</taxon>
        <taxon>Hologalegina</taxon>
        <taxon>IRL clade</taxon>
        <taxon>Trifolieae</taxon>
        <taxon>Medicago</taxon>
    </lineage>
</organism>
<reference evidence="2" key="3">
    <citation type="submission" date="2015-04" db="UniProtKB">
        <authorList>
            <consortium name="EnsemblPlants"/>
        </authorList>
    </citation>
    <scope>IDENTIFICATION</scope>
    <source>
        <strain evidence="2">cv. Jemalong A17</strain>
    </source>
</reference>
<name>G7J5J4_MEDTR</name>
<evidence type="ECO:0000313" key="2">
    <source>
        <dbReference type="EnsemblPlants" id="AES72348"/>
    </source>
</evidence>
<evidence type="ECO:0000313" key="3">
    <source>
        <dbReference type="Proteomes" id="UP000002051"/>
    </source>
</evidence>
<dbReference type="AlphaFoldDB" id="G7J5J4"/>
<dbReference type="PaxDb" id="3880-AES72348"/>
<sequence length="101" mass="11194">MGTNRRSGCLQLIKGNENQCAPAGQNPCQKDKIPGKRDICEGKNEGQMAWQKRSSQTLCQGLHPWQKNEGLNPWQIAPLSPWLNPWHGPSLLSADCTSDPD</sequence>
<dbReference type="EMBL" id="CM001219">
    <property type="protein sequence ID" value="AES72348.1"/>
    <property type="molecule type" value="Genomic_DNA"/>
</dbReference>
<accession>G7J5J4</accession>
<proteinExistence type="predicted"/>
<dbReference type="Proteomes" id="UP000002051">
    <property type="component" value="Chromosome 3"/>
</dbReference>
<gene>
    <name evidence="1" type="ordered locus">MTR_3g089130</name>
</gene>
<reference evidence="1 3" key="1">
    <citation type="journal article" date="2011" name="Nature">
        <title>The Medicago genome provides insight into the evolution of rhizobial symbioses.</title>
        <authorList>
            <person name="Young N.D."/>
            <person name="Debelle F."/>
            <person name="Oldroyd G.E."/>
            <person name="Geurts R."/>
            <person name="Cannon S.B."/>
            <person name="Udvardi M.K."/>
            <person name="Benedito V.A."/>
            <person name="Mayer K.F."/>
            <person name="Gouzy J."/>
            <person name="Schoof H."/>
            <person name="Van de Peer Y."/>
            <person name="Proost S."/>
            <person name="Cook D.R."/>
            <person name="Meyers B.C."/>
            <person name="Spannagl M."/>
            <person name="Cheung F."/>
            <person name="De Mita S."/>
            <person name="Krishnakumar V."/>
            <person name="Gundlach H."/>
            <person name="Zhou S."/>
            <person name="Mudge J."/>
            <person name="Bharti A.K."/>
            <person name="Murray J.D."/>
            <person name="Naoumkina M.A."/>
            <person name="Rosen B."/>
            <person name="Silverstein K.A."/>
            <person name="Tang H."/>
            <person name="Rombauts S."/>
            <person name="Zhao P.X."/>
            <person name="Zhou P."/>
            <person name="Barbe V."/>
            <person name="Bardou P."/>
            <person name="Bechner M."/>
            <person name="Bellec A."/>
            <person name="Berger A."/>
            <person name="Berges H."/>
            <person name="Bidwell S."/>
            <person name="Bisseling T."/>
            <person name="Choisne N."/>
            <person name="Couloux A."/>
            <person name="Denny R."/>
            <person name="Deshpande S."/>
            <person name="Dai X."/>
            <person name="Doyle J.J."/>
            <person name="Dudez A.M."/>
            <person name="Farmer A.D."/>
            <person name="Fouteau S."/>
            <person name="Franken C."/>
            <person name="Gibelin C."/>
            <person name="Gish J."/>
            <person name="Goldstein S."/>
            <person name="Gonzalez A.J."/>
            <person name="Green P.J."/>
            <person name="Hallab A."/>
            <person name="Hartog M."/>
            <person name="Hua A."/>
            <person name="Humphray S.J."/>
            <person name="Jeong D.H."/>
            <person name="Jing Y."/>
            <person name="Jocker A."/>
            <person name="Kenton S.M."/>
            <person name="Kim D.J."/>
            <person name="Klee K."/>
            <person name="Lai H."/>
            <person name="Lang C."/>
            <person name="Lin S."/>
            <person name="Macmil S.L."/>
            <person name="Magdelenat G."/>
            <person name="Matthews L."/>
            <person name="McCorrison J."/>
            <person name="Monaghan E.L."/>
            <person name="Mun J.H."/>
            <person name="Najar F.Z."/>
            <person name="Nicholson C."/>
            <person name="Noirot C."/>
            <person name="O'Bleness M."/>
            <person name="Paule C.R."/>
            <person name="Poulain J."/>
            <person name="Prion F."/>
            <person name="Qin B."/>
            <person name="Qu C."/>
            <person name="Retzel E.F."/>
            <person name="Riddle C."/>
            <person name="Sallet E."/>
            <person name="Samain S."/>
            <person name="Samson N."/>
            <person name="Sanders I."/>
            <person name="Saurat O."/>
            <person name="Scarpelli C."/>
            <person name="Schiex T."/>
            <person name="Segurens B."/>
            <person name="Severin A.J."/>
            <person name="Sherrier D.J."/>
            <person name="Shi R."/>
            <person name="Sims S."/>
            <person name="Singer S.R."/>
            <person name="Sinharoy S."/>
            <person name="Sterck L."/>
            <person name="Viollet A."/>
            <person name="Wang B.B."/>
            <person name="Wang K."/>
            <person name="Wang M."/>
            <person name="Wang X."/>
            <person name="Warfsmann J."/>
            <person name="Weissenbach J."/>
            <person name="White D.D."/>
            <person name="White J.D."/>
            <person name="Wiley G.B."/>
            <person name="Wincker P."/>
            <person name="Xing Y."/>
            <person name="Yang L."/>
            <person name="Yao Z."/>
            <person name="Ying F."/>
            <person name="Zhai J."/>
            <person name="Zhou L."/>
            <person name="Zuber A."/>
            <person name="Denarie J."/>
            <person name="Dixon R.A."/>
            <person name="May G.D."/>
            <person name="Schwartz D.C."/>
            <person name="Rogers J."/>
            <person name="Quetier F."/>
            <person name="Town C.D."/>
            <person name="Roe B.A."/>
        </authorList>
    </citation>
    <scope>NUCLEOTIDE SEQUENCE [LARGE SCALE GENOMIC DNA]</scope>
    <source>
        <strain evidence="1">A17</strain>
        <strain evidence="2 3">cv. Jemalong A17</strain>
    </source>
</reference>
<keyword evidence="3" id="KW-1185">Reference proteome</keyword>
<dbReference type="HOGENOM" id="CLU_2295860_0_0_1"/>
<evidence type="ECO:0000313" key="1">
    <source>
        <dbReference type="EMBL" id="AES72348.1"/>
    </source>
</evidence>
<reference evidence="1 3" key="2">
    <citation type="journal article" date="2014" name="BMC Genomics">
        <title>An improved genome release (version Mt4.0) for the model legume Medicago truncatula.</title>
        <authorList>
            <person name="Tang H."/>
            <person name="Krishnakumar V."/>
            <person name="Bidwell S."/>
            <person name="Rosen B."/>
            <person name="Chan A."/>
            <person name="Zhou S."/>
            <person name="Gentzbittel L."/>
            <person name="Childs K.L."/>
            <person name="Yandell M."/>
            <person name="Gundlach H."/>
            <person name="Mayer K.F."/>
            <person name="Schwartz D.C."/>
            <person name="Town C.D."/>
        </authorList>
    </citation>
    <scope>GENOME REANNOTATION</scope>
    <source>
        <strain evidence="2 3">cv. Jemalong A17</strain>
    </source>
</reference>
<protein>
    <submittedName>
        <fullName evidence="1 2">Uncharacterized protein</fullName>
    </submittedName>
</protein>
<dbReference type="EnsemblPlants" id="AES72348">
    <property type="protein sequence ID" value="AES72348"/>
    <property type="gene ID" value="MTR_3g089130"/>
</dbReference>